<feature type="compositionally biased region" description="Basic and acidic residues" evidence="1">
    <location>
        <begin position="218"/>
        <end position="256"/>
    </location>
</feature>
<gene>
    <name evidence="2" type="ORF">DCHRY22_LOCUS13410</name>
</gene>
<proteinExistence type="predicted"/>
<sequence>MTDAHVCNQTIEDAKPVEHVTNEDCTSNDSLNIELELSLNTELKIVENNNDTVQENQKLNSNNIKTNDNLDNCTYDDQNLEKVLNNKQNDKILKYIYKNIDSTTKNKTKGHPKNSLKRKKRSLLSDSENSDHRRPQRFQLNGHQTEREELAETPKNNQFIKHSDLADFNIETLHENIKPSIDILLQDKPRFPHQDKRKYSNKNYNHDDIDSNESNGNGKKEYNEETKNTKDDNNNYDEKRDISTEENLEGNRKTEPYDSIENLEDSSRERSDYDNKDASERNINESHETIDKNNKNILNSEIDKSKEDTKKYINEESNERDVSLNRESIENLPYKIDQNKKGQTNRYDIDESREYDSTKEDLGQSDEHKVRDSKIHKEREQLDDTESFEKVLPTSKDLLSSDRLKNDRNSEEDKNSNENNSESIEKFDEFEKTQGIDKAELGLNKNINNSMKEQKAEDFSYENVNDKISDIKDTSAEILPDSQTTLEKPDTLTNIKSASIVNYTNAKQVKINDDEIKPVIELNNEDNTSQSEEESKEYRERGEIEPREEYSKNNLKNAGVKDLLSTSKTLKEDVKSQFERIPEDYKHTNIESDSTEEPPSHKNNKEEGTLDILTPDNHEYDKDLNIKFSDLTIKLPEIKLPKDILAYTREEAEDDDKDQKRKSENTEEEEDDEEEEEHNENSNYEGKNKDNFNKFYSYPKDEDSSEEPPKKNKGYFNYFDSGEDLYEKFVRERFGKSGNLKSRSEKLINYEPIMKNKDLYKSVQKVLKRTNQIEKEAKDSKDPNYMWTLEYGEKL</sequence>
<feature type="region of interest" description="Disordered" evidence="1">
    <location>
        <begin position="520"/>
        <end position="620"/>
    </location>
</feature>
<feature type="compositionally biased region" description="Acidic residues" evidence="1">
    <location>
        <begin position="666"/>
        <end position="678"/>
    </location>
</feature>
<comment type="caution">
    <text evidence="2">The sequence shown here is derived from an EMBL/GenBank/DDBJ whole genome shotgun (WGS) entry which is preliminary data.</text>
</comment>
<feature type="compositionally biased region" description="Basic and acidic residues" evidence="1">
    <location>
        <begin position="598"/>
        <end position="608"/>
    </location>
</feature>
<dbReference type="EMBL" id="CAKASE010000079">
    <property type="protein sequence ID" value="CAG9579865.1"/>
    <property type="molecule type" value="Genomic_DNA"/>
</dbReference>
<feature type="compositionally biased region" description="Basic and acidic residues" evidence="1">
    <location>
        <begin position="347"/>
        <end position="382"/>
    </location>
</feature>
<evidence type="ECO:0000256" key="1">
    <source>
        <dbReference type="SAM" id="MobiDB-lite"/>
    </source>
</evidence>
<reference evidence="2" key="1">
    <citation type="submission" date="2021-09" db="EMBL/GenBank/DDBJ databases">
        <authorList>
            <person name="Martin H S."/>
        </authorList>
    </citation>
    <scope>NUCLEOTIDE SEQUENCE</scope>
</reference>
<feature type="compositionally biased region" description="Basic and acidic residues" evidence="1">
    <location>
        <begin position="536"/>
        <end position="551"/>
    </location>
</feature>
<organism evidence="2 3">
    <name type="scientific">Danaus chrysippus</name>
    <name type="common">African queen</name>
    <dbReference type="NCBI Taxonomy" id="151541"/>
    <lineage>
        <taxon>Eukaryota</taxon>
        <taxon>Metazoa</taxon>
        <taxon>Ecdysozoa</taxon>
        <taxon>Arthropoda</taxon>
        <taxon>Hexapoda</taxon>
        <taxon>Insecta</taxon>
        <taxon>Pterygota</taxon>
        <taxon>Neoptera</taxon>
        <taxon>Endopterygota</taxon>
        <taxon>Lepidoptera</taxon>
        <taxon>Glossata</taxon>
        <taxon>Ditrysia</taxon>
        <taxon>Papilionoidea</taxon>
        <taxon>Nymphalidae</taxon>
        <taxon>Danainae</taxon>
        <taxon>Danaini</taxon>
        <taxon>Danaina</taxon>
        <taxon>Danaus</taxon>
        <taxon>Anosia</taxon>
    </lineage>
</organism>
<feature type="compositionally biased region" description="Basic and acidic residues" evidence="1">
    <location>
        <begin position="301"/>
        <end position="329"/>
    </location>
</feature>
<feature type="region of interest" description="Disordered" evidence="1">
    <location>
        <begin position="640"/>
        <end position="715"/>
    </location>
</feature>
<feature type="compositionally biased region" description="Basic residues" evidence="1">
    <location>
        <begin position="106"/>
        <end position="122"/>
    </location>
</feature>
<feature type="compositionally biased region" description="Basic and acidic residues" evidence="1">
    <location>
        <begin position="399"/>
        <end position="416"/>
    </location>
</feature>
<feature type="region of interest" description="Disordered" evidence="1">
    <location>
        <begin position="193"/>
        <end position="431"/>
    </location>
</feature>
<dbReference type="Proteomes" id="UP000789524">
    <property type="component" value="Unassembled WGS sequence"/>
</dbReference>
<evidence type="ECO:0000313" key="2">
    <source>
        <dbReference type="EMBL" id="CAG9579865.1"/>
    </source>
</evidence>
<protein>
    <submittedName>
        <fullName evidence="2">(African queen) hypothetical protein</fullName>
    </submittedName>
</protein>
<feature type="compositionally biased region" description="Basic and acidic residues" evidence="1">
    <location>
        <begin position="193"/>
        <end position="209"/>
    </location>
</feature>
<evidence type="ECO:0000313" key="3">
    <source>
        <dbReference type="Proteomes" id="UP000789524"/>
    </source>
</evidence>
<feature type="compositionally biased region" description="Basic and acidic residues" evidence="1">
    <location>
        <begin position="569"/>
        <end position="590"/>
    </location>
</feature>
<dbReference type="AlphaFoldDB" id="A0A8J2R2X4"/>
<feature type="compositionally biased region" description="Basic and acidic residues" evidence="1">
    <location>
        <begin position="265"/>
        <end position="294"/>
    </location>
</feature>
<dbReference type="OrthoDB" id="7427585at2759"/>
<name>A0A8J2R2X4_9NEOP</name>
<keyword evidence="3" id="KW-1185">Reference proteome</keyword>
<feature type="region of interest" description="Disordered" evidence="1">
    <location>
        <begin position="103"/>
        <end position="158"/>
    </location>
</feature>
<feature type="compositionally biased region" description="Basic and acidic residues" evidence="1">
    <location>
        <begin position="699"/>
        <end position="710"/>
    </location>
</feature>
<accession>A0A8J2R2X4</accession>